<protein>
    <submittedName>
        <fullName evidence="3">Uncharacterized protein</fullName>
    </submittedName>
</protein>
<dbReference type="OrthoDB" id="1862401at2759"/>
<organism evidence="3 4">
    <name type="scientific">Solanum commersonii</name>
    <name type="common">Commerson's wild potato</name>
    <name type="synonym">Commerson's nightshade</name>
    <dbReference type="NCBI Taxonomy" id="4109"/>
    <lineage>
        <taxon>Eukaryota</taxon>
        <taxon>Viridiplantae</taxon>
        <taxon>Streptophyta</taxon>
        <taxon>Embryophyta</taxon>
        <taxon>Tracheophyta</taxon>
        <taxon>Spermatophyta</taxon>
        <taxon>Magnoliopsida</taxon>
        <taxon>eudicotyledons</taxon>
        <taxon>Gunneridae</taxon>
        <taxon>Pentapetalae</taxon>
        <taxon>asterids</taxon>
        <taxon>lamiids</taxon>
        <taxon>Solanales</taxon>
        <taxon>Solanaceae</taxon>
        <taxon>Solanoideae</taxon>
        <taxon>Solaneae</taxon>
        <taxon>Solanum</taxon>
    </lineage>
</organism>
<dbReference type="InterPro" id="IPR023213">
    <property type="entry name" value="CAT-like_dom_sf"/>
</dbReference>
<comment type="caution">
    <text evidence="3">The sequence shown here is derived from an EMBL/GenBank/DDBJ whole genome shotgun (WGS) entry which is preliminary data.</text>
</comment>
<proteinExistence type="predicted"/>
<accession>A0A9J5WAP7</accession>
<dbReference type="InterPro" id="IPR051504">
    <property type="entry name" value="Plant_metabolite_acyltrans"/>
</dbReference>
<dbReference type="EMBL" id="JACXVP010000012">
    <property type="protein sequence ID" value="KAG5572689.1"/>
    <property type="molecule type" value="Genomic_DNA"/>
</dbReference>
<name>A0A9J5WAP7_SOLCO</name>
<evidence type="ECO:0000313" key="3">
    <source>
        <dbReference type="EMBL" id="KAG5572689.1"/>
    </source>
</evidence>
<keyword evidence="1" id="KW-0808">Transferase</keyword>
<reference evidence="3 4" key="1">
    <citation type="submission" date="2020-09" db="EMBL/GenBank/DDBJ databases">
        <title>De no assembly of potato wild relative species, Solanum commersonii.</title>
        <authorList>
            <person name="Cho K."/>
        </authorList>
    </citation>
    <scope>NUCLEOTIDE SEQUENCE [LARGE SCALE GENOMIC DNA]</scope>
    <source>
        <strain evidence="3">LZ3.2</strain>
        <tissue evidence="3">Leaf</tissue>
    </source>
</reference>
<dbReference type="Proteomes" id="UP000824120">
    <property type="component" value="Chromosome 12"/>
</dbReference>
<keyword evidence="4" id="KW-1185">Reference proteome</keyword>
<evidence type="ECO:0000313" key="4">
    <source>
        <dbReference type="Proteomes" id="UP000824120"/>
    </source>
</evidence>
<dbReference type="Gene3D" id="3.30.559.10">
    <property type="entry name" value="Chloramphenicol acetyltransferase-like domain"/>
    <property type="match status" value="1"/>
</dbReference>
<evidence type="ECO:0000256" key="1">
    <source>
        <dbReference type="ARBA" id="ARBA00022679"/>
    </source>
</evidence>
<dbReference type="AlphaFoldDB" id="A0A9J5WAP7"/>
<dbReference type="GO" id="GO:0016747">
    <property type="term" value="F:acyltransferase activity, transferring groups other than amino-acyl groups"/>
    <property type="evidence" value="ECO:0007669"/>
    <property type="project" value="UniProtKB-ARBA"/>
</dbReference>
<dbReference type="PANTHER" id="PTHR31625">
    <property type="match status" value="1"/>
</dbReference>
<gene>
    <name evidence="3" type="ORF">H5410_062455</name>
</gene>
<sequence>MDFNYLIAEPKDEPGFQLAIKVTIFPNFGISIGFSNHHDACGNWFKEFNTVDIKRLFSVTGSPKFDLYTTDFGWGKPE</sequence>
<evidence type="ECO:0000256" key="2">
    <source>
        <dbReference type="ARBA" id="ARBA00023315"/>
    </source>
</evidence>
<keyword evidence="2" id="KW-0012">Acyltransferase</keyword>